<dbReference type="PANTHER" id="PTHR21716">
    <property type="entry name" value="TRANSMEMBRANE PROTEIN"/>
    <property type="match status" value="1"/>
</dbReference>
<keyword evidence="5 6" id="KW-0472">Membrane</keyword>
<proteinExistence type="inferred from homology"/>
<evidence type="ECO:0000313" key="8">
    <source>
        <dbReference type="Proteomes" id="UP000326903"/>
    </source>
</evidence>
<protein>
    <submittedName>
        <fullName evidence="7">AI-2E family transporter</fullName>
    </submittedName>
</protein>
<feature type="transmembrane region" description="Helical" evidence="6">
    <location>
        <begin position="72"/>
        <end position="92"/>
    </location>
</feature>
<evidence type="ECO:0000256" key="1">
    <source>
        <dbReference type="ARBA" id="ARBA00004141"/>
    </source>
</evidence>
<accession>A0A5J5IFE3</accession>
<dbReference type="InterPro" id="IPR002549">
    <property type="entry name" value="AI-2E-like"/>
</dbReference>
<dbReference type="PANTHER" id="PTHR21716:SF62">
    <property type="entry name" value="TRANSPORT PROTEIN YDBI-RELATED"/>
    <property type="match status" value="1"/>
</dbReference>
<feature type="transmembrane region" description="Helical" evidence="6">
    <location>
        <begin position="301"/>
        <end position="334"/>
    </location>
</feature>
<dbReference type="Proteomes" id="UP000326903">
    <property type="component" value="Unassembled WGS sequence"/>
</dbReference>
<feature type="transmembrane region" description="Helical" evidence="6">
    <location>
        <begin position="252"/>
        <end position="280"/>
    </location>
</feature>
<keyword evidence="8" id="KW-1185">Reference proteome</keyword>
<comment type="similarity">
    <text evidence="2">Belongs to the autoinducer-2 exporter (AI-2E) (TC 2.A.86) family.</text>
</comment>
<comment type="caution">
    <text evidence="7">The sequence shown here is derived from an EMBL/GenBank/DDBJ whole genome shotgun (WGS) entry which is preliminary data.</text>
</comment>
<feature type="transmembrane region" description="Helical" evidence="6">
    <location>
        <begin position="19"/>
        <end position="36"/>
    </location>
</feature>
<feature type="transmembrane region" description="Helical" evidence="6">
    <location>
        <begin position="159"/>
        <end position="176"/>
    </location>
</feature>
<evidence type="ECO:0000313" key="7">
    <source>
        <dbReference type="EMBL" id="KAA9035493.1"/>
    </source>
</evidence>
<organism evidence="7 8">
    <name type="scientific">Ginsengibacter hankyongi</name>
    <dbReference type="NCBI Taxonomy" id="2607284"/>
    <lineage>
        <taxon>Bacteria</taxon>
        <taxon>Pseudomonadati</taxon>
        <taxon>Bacteroidota</taxon>
        <taxon>Chitinophagia</taxon>
        <taxon>Chitinophagales</taxon>
        <taxon>Chitinophagaceae</taxon>
        <taxon>Ginsengibacter</taxon>
    </lineage>
</organism>
<dbReference type="RefSeq" id="WP_150416913.1">
    <property type="nucleotide sequence ID" value="NZ_VYQF01000012.1"/>
</dbReference>
<dbReference type="Pfam" id="PF01594">
    <property type="entry name" value="AI-2E_transport"/>
    <property type="match status" value="1"/>
</dbReference>
<feature type="transmembrane region" description="Helical" evidence="6">
    <location>
        <begin position="213"/>
        <end position="246"/>
    </location>
</feature>
<gene>
    <name evidence="7" type="ORF">FW778_21275</name>
</gene>
<dbReference type="GO" id="GO:0055085">
    <property type="term" value="P:transmembrane transport"/>
    <property type="evidence" value="ECO:0007669"/>
    <property type="project" value="TreeGrafter"/>
</dbReference>
<sequence>MAEEKLSNHVDQSLLIKKVWITGGIALTFLVFFLLFKTLFSVLLLALAGILIAIYFHGSANIIRRKLHLSNGWSLAIAITFNVLLMVAFFWFTGARLQSQVSQLSDTLPKTIRSAESKMDSTAIGGKILDYMKSSGTTEKTMAVATKFFSSGFGILSDLYIVLLMAAFFTATPSIYKKGFIKLLPPKAKEKGEALLNDINGVLKNWLKGEIFGFFFIAVLTGVGLWIIGMPLVLTLAVMAGILNFIPNFGPLIALIPAGLLGLTISPATALIVLGMYTFVQVIQSAVTQPLIQQKMLNIPPVLTIFAQVAMGLLAGFWGVLLAVPVVAIIMTVVDKLYIEQQAHN</sequence>
<name>A0A5J5IFE3_9BACT</name>
<comment type="subcellular location">
    <subcellularLocation>
        <location evidence="1">Membrane</location>
        <topology evidence="1">Multi-pass membrane protein</topology>
    </subcellularLocation>
</comment>
<evidence type="ECO:0000256" key="3">
    <source>
        <dbReference type="ARBA" id="ARBA00022692"/>
    </source>
</evidence>
<reference evidence="7 8" key="1">
    <citation type="submission" date="2019-09" db="EMBL/GenBank/DDBJ databases">
        <title>Draft genome sequence of Ginsengibacter sp. BR5-29.</title>
        <authorList>
            <person name="Im W.-T."/>
        </authorList>
    </citation>
    <scope>NUCLEOTIDE SEQUENCE [LARGE SCALE GENOMIC DNA]</scope>
    <source>
        <strain evidence="7 8">BR5-29</strain>
    </source>
</reference>
<evidence type="ECO:0000256" key="6">
    <source>
        <dbReference type="SAM" id="Phobius"/>
    </source>
</evidence>
<evidence type="ECO:0000256" key="2">
    <source>
        <dbReference type="ARBA" id="ARBA00009773"/>
    </source>
</evidence>
<evidence type="ECO:0000256" key="4">
    <source>
        <dbReference type="ARBA" id="ARBA00022989"/>
    </source>
</evidence>
<dbReference type="GO" id="GO:0016020">
    <property type="term" value="C:membrane"/>
    <property type="evidence" value="ECO:0007669"/>
    <property type="project" value="UniProtKB-SubCell"/>
</dbReference>
<keyword evidence="4 6" id="KW-1133">Transmembrane helix</keyword>
<feature type="transmembrane region" description="Helical" evidence="6">
    <location>
        <begin position="42"/>
        <end position="60"/>
    </location>
</feature>
<dbReference type="AlphaFoldDB" id="A0A5J5IFE3"/>
<evidence type="ECO:0000256" key="5">
    <source>
        <dbReference type="ARBA" id="ARBA00023136"/>
    </source>
</evidence>
<keyword evidence="3 6" id="KW-0812">Transmembrane</keyword>
<dbReference type="EMBL" id="VYQF01000012">
    <property type="protein sequence ID" value="KAA9035493.1"/>
    <property type="molecule type" value="Genomic_DNA"/>
</dbReference>